<dbReference type="PANTHER" id="PTHR43133:SF8">
    <property type="entry name" value="RNA POLYMERASE SIGMA FACTOR HI_1459-RELATED"/>
    <property type="match status" value="1"/>
</dbReference>
<protein>
    <submittedName>
        <fullName evidence="7">Sigma-70 family RNA polymerase sigma factor</fullName>
    </submittedName>
</protein>
<evidence type="ECO:0000313" key="8">
    <source>
        <dbReference type="Proteomes" id="UP001214250"/>
    </source>
</evidence>
<organism evidence="7 8">
    <name type="scientific">Lentisphaera profundi</name>
    <dbReference type="NCBI Taxonomy" id="1658616"/>
    <lineage>
        <taxon>Bacteria</taxon>
        <taxon>Pseudomonadati</taxon>
        <taxon>Lentisphaerota</taxon>
        <taxon>Lentisphaeria</taxon>
        <taxon>Lentisphaerales</taxon>
        <taxon>Lentisphaeraceae</taxon>
        <taxon>Lentisphaera</taxon>
    </lineage>
</organism>
<evidence type="ECO:0000256" key="4">
    <source>
        <dbReference type="ARBA" id="ARBA00023125"/>
    </source>
</evidence>
<evidence type="ECO:0000256" key="1">
    <source>
        <dbReference type="ARBA" id="ARBA00010641"/>
    </source>
</evidence>
<comment type="similarity">
    <text evidence="1">Belongs to the sigma-70 factor family. ECF subfamily.</text>
</comment>
<feature type="domain" description="RNA polymerase sigma-70 region 2" evidence="6">
    <location>
        <begin position="11"/>
        <end position="74"/>
    </location>
</feature>
<keyword evidence="5" id="KW-0804">Transcription</keyword>
<reference evidence="7 8" key="1">
    <citation type="submission" date="2023-02" db="EMBL/GenBank/DDBJ databases">
        <title>Genome sequence of Lentisphaera profundi SAORIC-696.</title>
        <authorList>
            <person name="Kim e."/>
            <person name="Cho J.-C."/>
            <person name="Choi A."/>
            <person name="Kang I."/>
        </authorList>
    </citation>
    <scope>NUCLEOTIDE SEQUENCE [LARGE SCALE GENOMIC DNA]</scope>
    <source>
        <strain evidence="7 8">SAORIC-696</strain>
    </source>
</reference>
<dbReference type="InterPro" id="IPR039425">
    <property type="entry name" value="RNA_pol_sigma-70-like"/>
</dbReference>
<dbReference type="Pfam" id="PF04542">
    <property type="entry name" value="Sigma70_r2"/>
    <property type="match status" value="1"/>
</dbReference>
<dbReference type="InterPro" id="IPR007627">
    <property type="entry name" value="RNA_pol_sigma70_r2"/>
</dbReference>
<dbReference type="NCBIfam" id="TIGR02937">
    <property type="entry name" value="sigma70-ECF"/>
    <property type="match status" value="1"/>
</dbReference>
<dbReference type="RefSeq" id="WP_274149086.1">
    <property type="nucleotide sequence ID" value="NZ_CP117811.1"/>
</dbReference>
<sequence length="185" mass="22274">MSNERDPEFWVEEYSDYLFGFAYSRLNDVHKSEDVLQETFLSAVKSIEKYDGRVPIKFWLRGIMKYKILDSIKRDLKEIDLDSFPEVDSRVFKTMGIFSRKVVDWDFDPLQSFEKDEFWQIFRSCLEKVKDPLRAIYMMKEIDNVDTKTICDQFEISQANLWVITHRVRKSMKLCLNKNWGETYK</sequence>
<keyword evidence="2" id="KW-0805">Transcription regulation</keyword>
<keyword evidence="3" id="KW-0731">Sigma factor</keyword>
<dbReference type="Gene3D" id="1.10.1740.10">
    <property type="match status" value="1"/>
</dbReference>
<evidence type="ECO:0000256" key="5">
    <source>
        <dbReference type="ARBA" id="ARBA00023163"/>
    </source>
</evidence>
<gene>
    <name evidence="7" type="ORF">PQO03_07120</name>
</gene>
<dbReference type="PANTHER" id="PTHR43133">
    <property type="entry name" value="RNA POLYMERASE ECF-TYPE SIGMA FACTO"/>
    <property type="match status" value="1"/>
</dbReference>
<accession>A0ABY7VRH2</accession>
<dbReference type="InterPro" id="IPR014284">
    <property type="entry name" value="RNA_pol_sigma-70_dom"/>
</dbReference>
<proteinExistence type="inferred from homology"/>
<dbReference type="InterPro" id="IPR013325">
    <property type="entry name" value="RNA_pol_sigma_r2"/>
</dbReference>
<dbReference type="SUPFAM" id="SSF88946">
    <property type="entry name" value="Sigma2 domain of RNA polymerase sigma factors"/>
    <property type="match status" value="1"/>
</dbReference>
<evidence type="ECO:0000256" key="3">
    <source>
        <dbReference type="ARBA" id="ARBA00023082"/>
    </source>
</evidence>
<evidence type="ECO:0000313" key="7">
    <source>
        <dbReference type="EMBL" id="WDE95487.1"/>
    </source>
</evidence>
<keyword evidence="8" id="KW-1185">Reference proteome</keyword>
<dbReference type="EMBL" id="CP117811">
    <property type="protein sequence ID" value="WDE95487.1"/>
    <property type="molecule type" value="Genomic_DNA"/>
</dbReference>
<name>A0ABY7VRH2_9BACT</name>
<evidence type="ECO:0000259" key="6">
    <source>
        <dbReference type="Pfam" id="PF04542"/>
    </source>
</evidence>
<dbReference type="Proteomes" id="UP001214250">
    <property type="component" value="Chromosome 1"/>
</dbReference>
<dbReference type="InterPro" id="IPR013324">
    <property type="entry name" value="RNA_pol_sigma_r3/r4-like"/>
</dbReference>
<evidence type="ECO:0000256" key="2">
    <source>
        <dbReference type="ARBA" id="ARBA00023015"/>
    </source>
</evidence>
<dbReference type="SUPFAM" id="SSF88659">
    <property type="entry name" value="Sigma3 and sigma4 domains of RNA polymerase sigma factors"/>
    <property type="match status" value="1"/>
</dbReference>
<keyword evidence="4" id="KW-0238">DNA-binding</keyword>